<evidence type="ECO:0000313" key="10">
    <source>
        <dbReference type="EMBL" id="AVK72344.1"/>
    </source>
</evidence>
<keyword evidence="5 7" id="KW-0732">Signal</keyword>
<keyword evidence="3" id="KW-0217">Developmental protein</keyword>
<dbReference type="EMBL" id="KY709793">
    <property type="protein sequence ID" value="AVK72344.1"/>
    <property type="molecule type" value="mRNA"/>
</dbReference>
<dbReference type="InterPro" id="IPR057635">
    <property type="entry name" value="Tsg_N"/>
</dbReference>
<evidence type="ECO:0000256" key="7">
    <source>
        <dbReference type="SAM" id="SignalP"/>
    </source>
</evidence>
<dbReference type="GO" id="GO:0005615">
    <property type="term" value="C:extracellular space"/>
    <property type="evidence" value="ECO:0007669"/>
    <property type="project" value="TreeGrafter"/>
</dbReference>
<dbReference type="PANTHER" id="PTHR12312">
    <property type="entry name" value="TWISTED GASTRULATION PROTEIN HOMOLOG 1-A-RELATED"/>
    <property type="match status" value="1"/>
</dbReference>
<feature type="chain" id="PRO_5015158509" evidence="7">
    <location>
        <begin position="24"/>
        <end position="218"/>
    </location>
</feature>
<dbReference type="AlphaFoldDB" id="A0A2P1DVC5"/>
<sequence>MMNQLTASTLCFLTIYCIIGTFGCNENYCAGVVSKCMIQEKCKCNYRADCSCCAECMQCVGAEHWHRCCDCLQMCPSSNNTVRLSAKSSVEELEPSTNMPSLFNVMAHQNSYAWKSFSYPIYSNPKVTSYPEEMLEPNIKNHYLSKSTFTTKIGECTVIYFDKCRSMSECKDTCVSVGSAAYRMFHNGCCECVGNMCEEYGMPYGKNALHCRDCLEDK</sequence>
<dbReference type="Pfam" id="PF04668">
    <property type="entry name" value="Tsg"/>
    <property type="match status" value="1"/>
</dbReference>
<protein>
    <submittedName>
        <fullName evidence="10">Twisted gastrulation protein</fullName>
    </submittedName>
</protein>
<evidence type="ECO:0000256" key="5">
    <source>
        <dbReference type="ARBA" id="ARBA00022729"/>
    </source>
</evidence>
<dbReference type="Pfam" id="PF23782">
    <property type="entry name" value="Tsg_N"/>
    <property type="match status" value="1"/>
</dbReference>
<comment type="subcellular location">
    <subcellularLocation>
        <location evidence="1">Secreted</location>
    </subcellularLocation>
</comment>
<dbReference type="GO" id="GO:0030510">
    <property type="term" value="P:regulation of BMP signaling pathway"/>
    <property type="evidence" value="ECO:0007669"/>
    <property type="project" value="TreeGrafter"/>
</dbReference>
<name>A0A2P1DVC5_9BILA</name>
<evidence type="ECO:0000256" key="1">
    <source>
        <dbReference type="ARBA" id="ARBA00004613"/>
    </source>
</evidence>
<dbReference type="InterPro" id="IPR057726">
    <property type="entry name" value="Tsg_C"/>
</dbReference>
<keyword evidence="4" id="KW-0964">Secreted</keyword>
<organism evidence="10">
    <name type="scientific">Meara stichopi</name>
    <dbReference type="NCBI Taxonomy" id="84115"/>
    <lineage>
        <taxon>Eukaryota</taxon>
        <taxon>Metazoa</taxon>
        <taxon>Xenacoelomorpha</taxon>
        <taxon>Acoelomorpha</taxon>
        <taxon>Nemertodermatida</taxon>
        <taxon>Nemertodermatidae</taxon>
        <taxon>Meara</taxon>
    </lineage>
</organism>
<evidence type="ECO:0000256" key="4">
    <source>
        <dbReference type="ARBA" id="ARBA00022525"/>
    </source>
</evidence>
<feature type="signal peptide" evidence="7">
    <location>
        <begin position="1"/>
        <end position="23"/>
    </location>
</feature>
<keyword evidence="6" id="KW-0325">Glycoprotein</keyword>
<feature type="domain" description="Tsg N-terminal" evidence="9">
    <location>
        <begin position="23"/>
        <end position="81"/>
    </location>
</feature>
<comment type="similarity">
    <text evidence="2">Belongs to the twisted gastrulation protein family.</text>
</comment>
<evidence type="ECO:0000256" key="6">
    <source>
        <dbReference type="ARBA" id="ARBA00023180"/>
    </source>
</evidence>
<dbReference type="InterPro" id="IPR006761">
    <property type="entry name" value="Tsg"/>
</dbReference>
<feature type="domain" description="Tsg C-terminal" evidence="8">
    <location>
        <begin position="84"/>
        <end position="214"/>
    </location>
</feature>
<proteinExistence type="evidence at transcript level"/>
<evidence type="ECO:0000256" key="3">
    <source>
        <dbReference type="ARBA" id="ARBA00022473"/>
    </source>
</evidence>
<evidence type="ECO:0000259" key="8">
    <source>
        <dbReference type="Pfam" id="PF04668"/>
    </source>
</evidence>
<reference evidence="10" key="1">
    <citation type="journal article" date="2018" name="Nature">
        <title>Convergent evolution of bilaterian nerve cords.</title>
        <authorList>
            <person name="Martin-Duran J.M."/>
            <person name="Pang K."/>
            <person name="Borve A."/>
            <person name="Le H.S."/>
            <person name="Furu A."/>
            <person name="Cannon J.T."/>
            <person name="Jondelius U."/>
            <person name="Hejnol A."/>
        </authorList>
    </citation>
    <scope>NUCLEOTIDE SEQUENCE</scope>
</reference>
<dbReference type="PANTHER" id="PTHR12312:SF16">
    <property type="entry name" value="TWISTED GASTRULATION PROTEIN HOMOLOG 1-A-RELATED"/>
    <property type="match status" value="1"/>
</dbReference>
<accession>A0A2P1DVC5</accession>
<evidence type="ECO:0000256" key="2">
    <source>
        <dbReference type="ARBA" id="ARBA00010047"/>
    </source>
</evidence>
<evidence type="ECO:0000259" key="9">
    <source>
        <dbReference type="Pfam" id="PF23782"/>
    </source>
</evidence>